<dbReference type="EMBL" id="GGEC01063747">
    <property type="protein sequence ID" value="MBX44231.1"/>
    <property type="molecule type" value="Transcribed_RNA"/>
</dbReference>
<sequence>MFMEDKGFFSLHS</sequence>
<evidence type="ECO:0000313" key="1">
    <source>
        <dbReference type="EMBL" id="MBX44231.1"/>
    </source>
</evidence>
<name>A0A2P2NP64_RHIMU</name>
<proteinExistence type="predicted"/>
<protein>
    <submittedName>
        <fullName evidence="1">Uncharacterized protein</fullName>
    </submittedName>
</protein>
<organism evidence="1">
    <name type="scientific">Rhizophora mucronata</name>
    <name type="common">Asiatic mangrove</name>
    <dbReference type="NCBI Taxonomy" id="61149"/>
    <lineage>
        <taxon>Eukaryota</taxon>
        <taxon>Viridiplantae</taxon>
        <taxon>Streptophyta</taxon>
        <taxon>Embryophyta</taxon>
        <taxon>Tracheophyta</taxon>
        <taxon>Spermatophyta</taxon>
        <taxon>Magnoliopsida</taxon>
        <taxon>eudicotyledons</taxon>
        <taxon>Gunneridae</taxon>
        <taxon>Pentapetalae</taxon>
        <taxon>rosids</taxon>
        <taxon>fabids</taxon>
        <taxon>Malpighiales</taxon>
        <taxon>Rhizophoraceae</taxon>
        <taxon>Rhizophora</taxon>
    </lineage>
</organism>
<accession>A0A2P2NP64</accession>
<reference evidence="1" key="1">
    <citation type="submission" date="2018-02" db="EMBL/GenBank/DDBJ databases">
        <title>Rhizophora mucronata_Transcriptome.</title>
        <authorList>
            <person name="Meera S.P."/>
            <person name="Sreeshan A."/>
            <person name="Augustine A."/>
        </authorList>
    </citation>
    <scope>NUCLEOTIDE SEQUENCE</scope>
    <source>
        <tissue evidence="1">Leaf</tissue>
    </source>
</reference>